<dbReference type="Proteomes" id="UP000051660">
    <property type="component" value="Unassembled WGS sequence"/>
</dbReference>
<evidence type="ECO:0008006" key="3">
    <source>
        <dbReference type="Google" id="ProtNLM"/>
    </source>
</evidence>
<dbReference type="RefSeq" id="WP_057858638.1">
    <property type="nucleotide sequence ID" value="NZ_LLYB01000065.1"/>
</dbReference>
<proteinExistence type="predicted"/>
<name>A0A0R3N1F6_9BRAD</name>
<protein>
    <recommendedName>
        <fullName evidence="3">DUF3052 family protein</fullName>
    </recommendedName>
</protein>
<evidence type="ECO:0000313" key="2">
    <source>
        <dbReference type="Proteomes" id="UP000051660"/>
    </source>
</evidence>
<evidence type="ECO:0000313" key="1">
    <source>
        <dbReference type="EMBL" id="KRR24005.1"/>
    </source>
</evidence>
<dbReference type="AlphaFoldDB" id="A0A0R3N1F6"/>
<comment type="caution">
    <text evidence="1">The sequence shown here is derived from an EMBL/GenBank/DDBJ whole genome shotgun (WGS) entry which is preliminary data.</text>
</comment>
<reference evidence="1 2" key="1">
    <citation type="submission" date="2014-03" db="EMBL/GenBank/DDBJ databases">
        <title>Bradyrhizobium valentinum sp. nov., isolated from effective nodules of Lupinus mariae-josephae, a lupine endemic of basic-lime soils in Eastern Spain.</title>
        <authorList>
            <person name="Duran D."/>
            <person name="Rey L."/>
            <person name="Navarro A."/>
            <person name="Busquets A."/>
            <person name="Imperial J."/>
            <person name="Ruiz-Argueso T."/>
        </authorList>
    </citation>
    <scope>NUCLEOTIDE SEQUENCE [LARGE SCALE GENOMIC DNA]</scope>
    <source>
        <strain evidence="1 2">CCBAU 23086</strain>
    </source>
</reference>
<dbReference type="EMBL" id="LLYB01000065">
    <property type="protein sequence ID" value="KRR24005.1"/>
    <property type="molecule type" value="Genomic_DNA"/>
</dbReference>
<sequence length="139" mass="15160">MAGYSGKSVVQKLGLKPGFCIFTAGLSRAYDDVVGELPGDVTIRPRLKAPLDMVHLFATEAKGLTAKLRSYRAAIEPDGMIWVSWPKKASGVATDLTENVIRDTALPLGLVDIKVCAIDETWSGLKFVIPRDQRSKRSK</sequence>
<organism evidence="1 2">
    <name type="scientific">Bradyrhizobium lablabi</name>
    <dbReference type="NCBI Taxonomy" id="722472"/>
    <lineage>
        <taxon>Bacteria</taxon>
        <taxon>Pseudomonadati</taxon>
        <taxon>Pseudomonadota</taxon>
        <taxon>Alphaproteobacteria</taxon>
        <taxon>Hyphomicrobiales</taxon>
        <taxon>Nitrobacteraceae</taxon>
        <taxon>Bradyrhizobium</taxon>
    </lineage>
</organism>
<accession>A0A0R3N1F6</accession>
<gene>
    <name evidence="1" type="ORF">CQ14_14705</name>
</gene>
<dbReference type="OrthoDB" id="9800461at2"/>